<evidence type="ECO:0000256" key="2">
    <source>
        <dbReference type="SAM" id="MobiDB-lite"/>
    </source>
</evidence>
<dbReference type="Proteomes" id="UP000198546">
    <property type="component" value="Chromosome i"/>
</dbReference>
<sequence>MSAPLLGVDLGGTSTKLLLGRPGPDGAEPLEQTQVPTPRGPGALDLLADRVQAFLAGRTVAAAGVTVPGLLDGDGVVTRSVNLPWLDGVAVGDVLGTALGVPVVAVHDGRAAARAEAVLGAGRGHADVYVLTLGTGIAGAQVIGGQVLAGAHLSAGEVGHVSQDDHGRLCSCGQRGCLETLVGAEHLARRWQEVLAAEGSTPQTAPTARDLVEAARAGHPGASAVLDQATTALARALLALLATVDPGLVVVGGGLGQAADVVVAPAVVKLTERATFHSVPPVVPSALGPWAGAWGAVLGAADQR</sequence>
<dbReference type="Pfam" id="PF00480">
    <property type="entry name" value="ROK"/>
    <property type="match status" value="1"/>
</dbReference>
<reference evidence="3 4" key="1">
    <citation type="submission" date="2016-10" db="EMBL/GenBank/DDBJ databases">
        <authorList>
            <person name="de Groot N.N."/>
        </authorList>
    </citation>
    <scope>NUCLEOTIDE SEQUENCE [LARGE SCALE GENOMIC DNA]</scope>
    <source>
        <strain evidence="3 4">MON 2.2</strain>
    </source>
</reference>
<gene>
    <name evidence="3" type="ORF">SAMN04489747_2501</name>
</gene>
<accession>A0A1G7A4F2</accession>
<evidence type="ECO:0000313" key="4">
    <source>
        <dbReference type="Proteomes" id="UP000198546"/>
    </source>
</evidence>
<dbReference type="PANTHER" id="PTHR18964:SF149">
    <property type="entry name" value="BIFUNCTIONAL UDP-N-ACETYLGLUCOSAMINE 2-EPIMERASE_N-ACETYLMANNOSAMINE KINASE"/>
    <property type="match status" value="1"/>
</dbReference>
<feature type="region of interest" description="Disordered" evidence="2">
    <location>
        <begin position="17"/>
        <end position="41"/>
    </location>
</feature>
<keyword evidence="3" id="KW-0418">Kinase</keyword>
<dbReference type="AlphaFoldDB" id="A0A1G7A4F2"/>
<organism evidence="3 4">
    <name type="scientific">Auraticoccus monumenti</name>
    <dbReference type="NCBI Taxonomy" id="675864"/>
    <lineage>
        <taxon>Bacteria</taxon>
        <taxon>Bacillati</taxon>
        <taxon>Actinomycetota</taxon>
        <taxon>Actinomycetes</taxon>
        <taxon>Propionibacteriales</taxon>
        <taxon>Propionibacteriaceae</taxon>
        <taxon>Auraticoccus</taxon>
    </lineage>
</organism>
<keyword evidence="3" id="KW-0808">Transferase</keyword>
<name>A0A1G7A4F2_9ACTN</name>
<dbReference type="InterPro" id="IPR043129">
    <property type="entry name" value="ATPase_NBD"/>
</dbReference>
<dbReference type="SUPFAM" id="SSF53067">
    <property type="entry name" value="Actin-like ATPase domain"/>
    <property type="match status" value="1"/>
</dbReference>
<dbReference type="RefSeq" id="WP_090594023.1">
    <property type="nucleotide sequence ID" value="NZ_LT629688.1"/>
</dbReference>
<dbReference type="Gene3D" id="3.30.420.40">
    <property type="match status" value="2"/>
</dbReference>
<comment type="similarity">
    <text evidence="1">Belongs to the ROK (NagC/XylR) family.</text>
</comment>
<proteinExistence type="inferred from homology"/>
<dbReference type="InterPro" id="IPR000600">
    <property type="entry name" value="ROK"/>
</dbReference>
<evidence type="ECO:0000256" key="1">
    <source>
        <dbReference type="ARBA" id="ARBA00006479"/>
    </source>
</evidence>
<dbReference type="GO" id="GO:0016301">
    <property type="term" value="F:kinase activity"/>
    <property type="evidence" value="ECO:0007669"/>
    <property type="project" value="UniProtKB-KW"/>
</dbReference>
<protein>
    <submittedName>
        <fullName evidence="3">Glucokinase</fullName>
    </submittedName>
</protein>
<evidence type="ECO:0000313" key="3">
    <source>
        <dbReference type="EMBL" id="SDE09641.1"/>
    </source>
</evidence>
<keyword evidence="4" id="KW-1185">Reference proteome</keyword>
<dbReference type="EMBL" id="LT629688">
    <property type="protein sequence ID" value="SDE09641.1"/>
    <property type="molecule type" value="Genomic_DNA"/>
</dbReference>
<dbReference type="OrthoDB" id="9810372at2"/>
<dbReference type="PANTHER" id="PTHR18964">
    <property type="entry name" value="ROK (REPRESSOR, ORF, KINASE) FAMILY"/>
    <property type="match status" value="1"/>
</dbReference>
<dbReference type="STRING" id="675864.SAMN04489747_2501"/>